<organism evidence="2 3">
    <name type="scientific">Microbulbifer elongatus</name>
    <dbReference type="NCBI Taxonomy" id="86173"/>
    <lineage>
        <taxon>Bacteria</taxon>
        <taxon>Pseudomonadati</taxon>
        <taxon>Pseudomonadota</taxon>
        <taxon>Gammaproteobacteria</taxon>
        <taxon>Cellvibrionales</taxon>
        <taxon>Microbulbiferaceae</taxon>
        <taxon>Microbulbifer</taxon>
    </lineage>
</organism>
<reference evidence="2" key="1">
    <citation type="thesis" date="2020" institute="Technische Universitat Dresden" country="Dresden, Germany">
        <title>The Agarolytic System of Microbulbifer elongatus PORT2, Isolated from Batu Karas, Pangandaran West Java Indonesia.</title>
        <authorList>
            <person name="Anggraeni S.R."/>
        </authorList>
    </citation>
    <scope>NUCLEOTIDE SEQUENCE</scope>
    <source>
        <strain evidence="2">PORT2</strain>
    </source>
</reference>
<feature type="region of interest" description="Disordered" evidence="1">
    <location>
        <begin position="29"/>
        <end position="63"/>
    </location>
</feature>
<dbReference type="Proteomes" id="UP001205566">
    <property type="component" value="Unassembled WGS sequence"/>
</dbReference>
<evidence type="ECO:0000313" key="3">
    <source>
        <dbReference type="Proteomes" id="UP001205566"/>
    </source>
</evidence>
<sequence>MLNRNNRTGRSLSFTLILAASLGVGCSDENREAERASDAQTTVASDPNADISAPGEPEASAEQATVDYREVKWEELIPQEDLDALLNPPDYYAMIPEGSDEDVFPTEEPLTIDGPASAEMARYQQALQSAKIKPEFDQQQVRIPGFVVPLEFDDDQTITSFLLVPYFGACMHLPPPPPNQVIYANFPEGFQVEALYDPVYIEGELRTLPEDTERGNAAYTMNVARVSAYEE</sequence>
<proteinExistence type="predicted"/>
<dbReference type="Pfam" id="PF11736">
    <property type="entry name" value="DUF3299"/>
    <property type="match status" value="1"/>
</dbReference>
<comment type="caution">
    <text evidence="2">The sequence shown here is derived from an EMBL/GenBank/DDBJ whole genome shotgun (WGS) entry which is preliminary data.</text>
</comment>
<evidence type="ECO:0000256" key="1">
    <source>
        <dbReference type="SAM" id="MobiDB-lite"/>
    </source>
</evidence>
<protein>
    <submittedName>
        <fullName evidence="2">DUF3299 domain-containing protein</fullName>
    </submittedName>
</protein>
<name>A0ABT1P571_9GAMM</name>
<accession>A0ABT1P571</accession>
<dbReference type="EMBL" id="JACASI010000033">
    <property type="protein sequence ID" value="MCQ3830284.1"/>
    <property type="molecule type" value="Genomic_DNA"/>
</dbReference>
<dbReference type="InterPro" id="IPR021727">
    <property type="entry name" value="DUF3299"/>
</dbReference>
<dbReference type="RefSeq" id="WP_255875242.1">
    <property type="nucleotide sequence ID" value="NZ_JACASI010000033.1"/>
</dbReference>
<evidence type="ECO:0000313" key="2">
    <source>
        <dbReference type="EMBL" id="MCQ3830284.1"/>
    </source>
</evidence>
<gene>
    <name evidence="2" type="ORF">HXX02_12580</name>
</gene>
<keyword evidence="3" id="KW-1185">Reference proteome</keyword>
<dbReference type="Gene3D" id="2.40.50.870">
    <property type="entry name" value="Protein of unknown function (DUF3299)"/>
    <property type="match status" value="1"/>
</dbReference>
<dbReference type="PROSITE" id="PS51257">
    <property type="entry name" value="PROKAR_LIPOPROTEIN"/>
    <property type="match status" value="1"/>
</dbReference>